<protein>
    <recommendedName>
        <fullName evidence="8 10">Proline iminopeptidase</fullName>
        <shortName evidence="8">PIP</shortName>
        <ecNumber evidence="8 10">3.4.11.5</ecNumber>
    </recommendedName>
    <alternativeName>
        <fullName evidence="8">Prolyl aminopeptidase</fullName>
    </alternativeName>
</protein>
<evidence type="ECO:0000256" key="3">
    <source>
        <dbReference type="ARBA" id="ARBA00010088"/>
    </source>
</evidence>
<comment type="subcellular location">
    <subcellularLocation>
        <location evidence="2 8">Cytoplasm</location>
    </subcellularLocation>
</comment>
<evidence type="ECO:0000256" key="7">
    <source>
        <dbReference type="ARBA" id="ARBA00022801"/>
    </source>
</evidence>
<dbReference type="PRINTS" id="PR00793">
    <property type="entry name" value="PROAMNOPTASE"/>
</dbReference>
<keyword evidence="14" id="KW-1185">Reference proteome</keyword>
<feature type="active site" description="Nucleophile" evidence="9">
    <location>
        <position position="137"/>
    </location>
</feature>
<evidence type="ECO:0000256" key="1">
    <source>
        <dbReference type="ARBA" id="ARBA00001585"/>
    </source>
</evidence>
<evidence type="ECO:0000313" key="14">
    <source>
        <dbReference type="Proteomes" id="UP000621454"/>
    </source>
</evidence>
<dbReference type="Gene3D" id="3.40.50.1820">
    <property type="entry name" value="alpha/beta hydrolase"/>
    <property type="match status" value="1"/>
</dbReference>
<keyword evidence="7 8" id="KW-0378">Hydrolase</keyword>
<evidence type="ECO:0000256" key="6">
    <source>
        <dbReference type="ARBA" id="ARBA00022670"/>
    </source>
</evidence>
<dbReference type="GO" id="GO:0004177">
    <property type="term" value="F:aminopeptidase activity"/>
    <property type="evidence" value="ECO:0007669"/>
    <property type="project" value="UniProtKB-UniRule"/>
</dbReference>
<feature type="active site" evidence="9">
    <location>
        <position position="291"/>
    </location>
</feature>
<keyword evidence="5 8" id="KW-0963">Cytoplasm</keyword>
<gene>
    <name evidence="13" type="ORF">GCM10011489_03370</name>
</gene>
<dbReference type="InterPro" id="IPR000073">
    <property type="entry name" value="AB_hydrolase_1"/>
</dbReference>
<dbReference type="Proteomes" id="UP000621454">
    <property type="component" value="Unassembled WGS sequence"/>
</dbReference>
<feature type="active site" description="Proton donor" evidence="9">
    <location>
        <position position="319"/>
    </location>
</feature>
<evidence type="ECO:0000256" key="8">
    <source>
        <dbReference type="PIRNR" id="PIRNR006431"/>
    </source>
</evidence>
<dbReference type="GO" id="GO:0005737">
    <property type="term" value="C:cytoplasm"/>
    <property type="evidence" value="ECO:0007669"/>
    <property type="project" value="UniProtKB-SubCell"/>
</dbReference>
<organism evidence="13 14">
    <name type="scientific">Gordonia jinhuaensis</name>
    <dbReference type="NCBI Taxonomy" id="1517702"/>
    <lineage>
        <taxon>Bacteria</taxon>
        <taxon>Bacillati</taxon>
        <taxon>Actinomycetota</taxon>
        <taxon>Actinomycetes</taxon>
        <taxon>Mycobacteriales</taxon>
        <taxon>Gordoniaceae</taxon>
        <taxon>Gordonia</taxon>
    </lineage>
</organism>
<evidence type="ECO:0000259" key="12">
    <source>
        <dbReference type="Pfam" id="PF00561"/>
    </source>
</evidence>
<dbReference type="PANTHER" id="PTHR43722">
    <property type="entry name" value="PROLINE IMINOPEPTIDASE"/>
    <property type="match status" value="1"/>
</dbReference>
<evidence type="ECO:0000256" key="4">
    <source>
        <dbReference type="ARBA" id="ARBA00022438"/>
    </source>
</evidence>
<feature type="compositionally biased region" description="Polar residues" evidence="11">
    <location>
        <begin position="1"/>
        <end position="15"/>
    </location>
</feature>
<evidence type="ECO:0000256" key="11">
    <source>
        <dbReference type="SAM" id="MobiDB-lite"/>
    </source>
</evidence>
<dbReference type="PIRSF" id="PIRSF006431">
    <property type="entry name" value="Pept_S33"/>
    <property type="match status" value="1"/>
</dbReference>
<dbReference type="InterPro" id="IPR005944">
    <property type="entry name" value="Pro_iminopeptidase"/>
</dbReference>
<proteinExistence type="inferred from homology"/>
<comment type="catalytic activity">
    <reaction evidence="1 8 10">
        <text>Release of N-terminal proline from a peptide.</text>
        <dbReference type="EC" id="3.4.11.5"/>
    </reaction>
</comment>
<evidence type="ECO:0000256" key="2">
    <source>
        <dbReference type="ARBA" id="ARBA00004496"/>
    </source>
</evidence>
<dbReference type="RefSeq" id="WP_188584857.1">
    <property type="nucleotide sequence ID" value="NZ_BMGC01000002.1"/>
</dbReference>
<comment type="similarity">
    <text evidence="3 8 10">Belongs to the peptidase S33 family.</text>
</comment>
<evidence type="ECO:0000313" key="13">
    <source>
        <dbReference type="EMBL" id="GGB18572.1"/>
    </source>
</evidence>
<reference evidence="13" key="1">
    <citation type="journal article" date="2014" name="Int. J. Syst. Evol. Microbiol.">
        <title>Complete genome sequence of Corynebacterium casei LMG S-19264T (=DSM 44701T), isolated from a smear-ripened cheese.</title>
        <authorList>
            <consortium name="US DOE Joint Genome Institute (JGI-PGF)"/>
            <person name="Walter F."/>
            <person name="Albersmeier A."/>
            <person name="Kalinowski J."/>
            <person name="Ruckert C."/>
        </authorList>
    </citation>
    <scope>NUCLEOTIDE SEQUENCE</scope>
    <source>
        <strain evidence="13">CGMCC 1.12827</strain>
    </source>
</reference>
<name>A0A916SUH8_9ACTN</name>
<dbReference type="PANTHER" id="PTHR43722:SF1">
    <property type="entry name" value="PROLINE IMINOPEPTIDASE"/>
    <property type="match status" value="1"/>
</dbReference>
<evidence type="ECO:0000256" key="10">
    <source>
        <dbReference type="RuleBase" id="RU003421"/>
    </source>
</evidence>
<feature type="region of interest" description="Disordered" evidence="11">
    <location>
        <begin position="1"/>
        <end position="25"/>
    </location>
</feature>
<dbReference type="GO" id="GO:0006508">
    <property type="term" value="P:proteolysis"/>
    <property type="evidence" value="ECO:0007669"/>
    <property type="project" value="UniProtKB-KW"/>
</dbReference>
<dbReference type="EMBL" id="BMGC01000002">
    <property type="protein sequence ID" value="GGB18572.1"/>
    <property type="molecule type" value="Genomic_DNA"/>
</dbReference>
<keyword evidence="6 8" id="KW-0645">Protease</keyword>
<dbReference type="AlphaFoldDB" id="A0A916SUH8"/>
<dbReference type="InterPro" id="IPR002410">
    <property type="entry name" value="Peptidase_S33"/>
</dbReference>
<dbReference type="Pfam" id="PF00561">
    <property type="entry name" value="Abhydrolase_1"/>
    <property type="match status" value="1"/>
</dbReference>
<dbReference type="SUPFAM" id="SSF53474">
    <property type="entry name" value="alpha/beta-Hydrolases"/>
    <property type="match status" value="1"/>
</dbReference>
<accession>A0A916SUH8</accession>
<evidence type="ECO:0000256" key="5">
    <source>
        <dbReference type="ARBA" id="ARBA00022490"/>
    </source>
</evidence>
<evidence type="ECO:0000256" key="9">
    <source>
        <dbReference type="PIRSR" id="PIRSR006431-1"/>
    </source>
</evidence>
<dbReference type="NCBIfam" id="TIGR01249">
    <property type="entry name" value="pro_imino_pep_1"/>
    <property type="match status" value="1"/>
</dbReference>
<dbReference type="EC" id="3.4.11.5" evidence="8 10"/>
<keyword evidence="4 8" id="KW-0031">Aminopeptidase</keyword>
<sequence>MTTPSTNSSAHSTTDPAPASGTAYRDFYPEIDPYESGHLDVGDGQHIYYECSGDPDGKPVVFVHGGPGGGTSPTQRRFFDPKAYRIILFDQRGCGQSTPHIADGADLSVNTTDKLISDMEKIREHLGVARWQVFGGSWGSTLGLAYAQAHPDRVTELVLRGIFLLRRSEIDWYYNGGAAHIFPDQWEGYLSVIPADERDGDLVAAYHRLLTGDDRHLAQAAATAWTTWEQSTSHLLPQNSAVDSDPRFDLAFAGIENHYFMHHGFLEDGQLLTNIDRIAHIPGVIVQGRYDVVCPMRSAWDLHRAWPSAQLHVVADAGHASFEPGIRHHLIEATDAFATR</sequence>
<feature type="domain" description="AB hydrolase-1" evidence="12">
    <location>
        <begin position="58"/>
        <end position="323"/>
    </location>
</feature>
<comment type="caution">
    <text evidence="13">The sequence shown here is derived from an EMBL/GenBank/DDBJ whole genome shotgun (WGS) entry which is preliminary data.</text>
</comment>
<reference evidence="13" key="2">
    <citation type="submission" date="2020-09" db="EMBL/GenBank/DDBJ databases">
        <authorList>
            <person name="Sun Q."/>
            <person name="Zhou Y."/>
        </authorList>
    </citation>
    <scope>NUCLEOTIDE SEQUENCE</scope>
    <source>
        <strain evidence="13">CGMCC 1.12827</strain>
    </source>
</reference>
<dbReference type="InterPro" id="IPR029058">
    <property type="entry name" value="AB_hydrolase_fold"/>
</dbReference>
<dbReference type="PRINTS" id="PR00111">
    <property type="entry name" value="ABHYDROLASE"/>
</dbReference>